<sequence length="236" mass="26094">MPARVELVPGFVLHQQPYRETSALLEVFTSTHGRVGLVARGVHSPKSRRRGELQAFRPLHLSWSDRGELGTLTGIETEGPGFRLNGASLYSAFYLNELLVRLLVRNDPHPALFDRYGIALNGLSASSLDIELTLRLFEKHLLQETGYGLLLDVDCNSGELVRSDGLYDYRLEAGPVEVATGCMKGFLFPGSSLLALAQEHAFDKAALRDAKRLMRAALSLYLGGKPLKSRELFKRG</sequence>
<dbReference type="GO" id="GO:0006302">
    <property type="term" value="P:double-strand break repair"/>
    <property type="evidence" value="ECO:0007669"/>
    <property type="project" value="TreeGrafter"/>
</dbReference>
<gene>
    <name evidence="8" type="ORF">MNBD_GAMMA15-1240</name>
</gene>
<dbReference type="Gene3D" id="1.20.1440.120">
    <property type="entry name" value="Recombination protein O, C-terminal domain"/>
    <property type="match status" value="1"/>
</dbReference>
<evidence type="ECO:0000256" key="3">
    <source>
        <dbReference type="ARBA" id="ARBA00022763"/>
    </source>
</evidence>
<dbReference type="InterPro" id="IPR037278">
    <property type="entry name" value="ARFGAP/RecO"/>
</dbReference>
<dbReference type="PANTHER" id="PTHR33991:SF1">
    <property type="entry name" value="DNA REPAIR PROTEIN RECO"/>
    <property type="match status" value="1"/>
</dbReference>
<dbReference type="NCBIfam" id="TIGR00613">
    <property type="entry name" value="reco"/>
    <property type="match status" value="1"/>
</dbReference>
<evidence type="ECO:0000256" key="5">
    <source>
        <dbReference type="ARBA" id="ARBA00023204"/>
    </source>
</evidence>
<evidence type="ECO:0000259" key="7">
    <source>
        <dbReference type="Pfam" id="PF11967"/>
    </source>
</evidence>
<reference evidence="8" key="1">
    <citation type="submission" date="2018-06" db="EMBL/GenBank/DDBJ databases">
        <authorList>
            <person name="Zhirakovskaya E."/>
        </authorList>
    </citation>
    <scope>NUCLEOTIDE SEQUENCE</scope>
</reference>
<dbReference type="HAMAP" id="MF_00201">
    <property type="entry name" value="RecO"/>
    <property type="match status" value="1"/>
</dbReference>
<dbReference type="GO" id="GO:0043590">
    <property type="term" value="C:bacterial nucleoid"/>
    <property type="evidence" value="ECO:0007669"/>
    <property type="project" value="TreeGrafter"/>
</dbReference>
<dbReference type="PANTHER" id="PTHR33991">
    <property type="entry name" value="DNA REPAIR PROTEIN RECO"/>
    <property type="match status" value="1"/>
</dbReference>
<evidence type="ECO:0000256" key="6">
    <source>
        <dbReference type="ARBA" id="ARBA00033409"/>
    </source>
</evidence>
<keyword evidence="5" id="KW-0234">DNA repair</keyword>
<evidence type="ECO:0000313" key="8">
    <source>
        <dbReference type="EMBL" id="VAW79339.1"/>
    </source>
</evidence>
<dbReference type="InterPro" id="IPR042242">
    <property type="entry name" value="RecO_C"/>
</dbReference>
<name>A0A3B0YYQ6_9ZZZZ</name>
<dbReference type="Pfam" id="PF02565">
    <property type="entry name" value="RecO_C"/>
    <property type="match status" value="1"/>
</dbReference>
<dbReference type="Pfam" id="PF11967">
    <property type="entry name" value="RecO_N"/>
    <property type="match status" value="1"/>
</dbReference>
<dbReference type="SUPFAM" id="SSF50249">
    <property type="entry name" value="Nucleic acid-binding proteins"/>
    <property type="match status" value="1"/>
</dbReference>
<dbReference type="InterPro" id="IPR003717">
    <property type="entry name" value="RecO"/>
</dbReference>
<evidence type="ECO:0000256" key="4">
    <source>
        <dbReference type="ARBA" id="ARBA00023172"/>
    </source>
</evidence>
<dbReference type="GO" id="GO:0006310">
    <property type="term" value="P:DNA recombination"/>
    <property type="evidence" value="ECO:0007669"/>
    <property type="project" value="UniProtKB-KW"/>
</dbReference>
<organism evidence="8">
    <name type="scientific">hydrothermal vent metagenome</name>
    <dbReference type="NCBI Taxonomy" id="652676"/>
    <lineage>
        <taxon>unclassified sequences</taxon>
        <taxon>metagenomes</taxon>
        <taxon>ecological metagenomes</taxon>
    </lineage>
</organism>
<evidence type="ECO:0000256" key="2">
    <source>
        <dbReference type="ARBA" id="ARBA00021310"/>
    </source>
</evidence>
<keyword evidence="4" id="KW-0233">DNA recombination</keyword>
<comment type="similarity">
    <text evidence="1">Belongs to the RecO family.</text>
</comment>
<proteinExistence type="inferred from homology"/>
<keyword evidence="3" id="KW-0227">DNA damage</keyword>
<dbReference type="Gene3D" id="2.40.50.140">
    <property type="entry name" value="Nucleic acid-binding proteins"/>
    <property type="match status" value="1"/>
</dbReference>
<dbReference type="SUPFAM" id="SSF57863">
    <property type="entry name" value="ArfGap/RecO-like zinc finger"/>
    <property type="match status" value="1"/>
</dbReference>
<protein>
    <recommendedName>
        <fullName evidence="2">DNA repair protein RecO</fullName>
    </recommendedName>
    <alternativeName>
        <fullName evidence="6">Recombination protein O</fullName>
    </alternativeName>
</protein>
<dbReference type="InterPro" id="IPR022572">
    <property type="entry name" value="DNA_rep/recomb_RecO_N"/>
</dbReference>
<dbReference type="AlphaFoldDB" id="A0A3B0YYQ6"/>
<dbReference type="InterPro" id="IPR012340">
    <property type="entry name" value="NA-bd_OB-fold"/>
</dbReference>
<evidence type="ECO:0000256" key="1">
    <source>
        <dbReference type="ARBA" id="ARBA00007452"/>
    </source>
</evidence>
<accession>A0A3B0YYQ6</accession>
<dbReference type="EMBL" id="UOFN01000110">
    <property type="protein sequence ID" value="VAW79339.1"/>
    <property type="molecule type" value="Genomic_DNA"/>
</dbReference>
<feature type="domain" description="DNA replication/recombination mediator RecO N-terminal" evidence="7">
    <location>
        <begin position="9"/>
        <end position="77"/>
    </location>
</feature>